<name>A0A2G9HU65_9LAMI</name>
<accession>A0A2G9HU65</accession>
<sequence length="59" mass="6797">MRISTISLEEAADVFLEMEEAGVVPDAFANAAYLEGLCMHVKRSSKWQRVFYLTWKNKD</sequence>
<reference evidence="2" key="1">
    <citation type="journal article" date="2018" name="Gigascience">
        <title>Genome assembly of the Pink Ipe (Handroanthus impetiginosus, Bignoniaceae), a highly valued, ecologically keystone Neotropical timber forest tree.</title>
        <authorList>
            <person name="Silva-Junior O.B."/>
            <person name="Grattapaglia D."/>
            <person name="Novaes E."/>
            <person name="Collevatti R.G."/>
        </authorList>
    </citation>
    <scope>NUCLEOTIDE SEQUENCE [LARGE SCALE GENOMIC DNA]</scope>
    <source>
        <strain evidence="2">cv. UFG-1</strain>
    </source>
</reference>
<gene>
    <name evidence="1" type="ORF">CDL12_06246</name>
</gene>
<dbReference type="EMBL" id="NKXS01001011">
    <property type="protein sequence ID" value="PIN21058.1"/>
    <property type="molecule type" value="Genomic_DNA"/>
</dbReference>
<dbReference type="OrthoDB" id="1429928at2759"/>
<protein>
    <recommendedName>
        <fullName evidence="3">Pentatricopeptide repeat-containing protein</fullName>
    </recommendedName>
</protein>
<evidence type="ECO:0008006" key="3">
    <source>
        <dbReference type="Google" id="ProtNLM"/>
    </source>
</evidence>
<comment type="caution">
    <text evidence="1">The sequence shown here is derived from an EMBL/GenBank/DDBJ whole genome shotgun (WGS) entry which is preliminary data.</text>
</comment>
<evidence type="ECO:0000313" key="2">
    <source>
        <dbReference type="Proteomes" id="UP000231279"/>
    </source>
</evidence>
<keyword evidence="2" id="KW-1185">Reference proteome</keyword>
<proteinExistence type="predicted"/>
<evidence type="ECO:0000313" key="1">
    <source>
        <dbReference type="EMBL" id="PIN21058.1"/>
    </source>
</evidence>
<dbReference type="Proteomes" id="UP000231279">
    <property type="component" value="Unassembled WGS sequence"/>
</dbReference>
<organism evidence="1 2">
    <name type="scientific">Handroanthus impetiginosus</name>
    <dbReference type="NCBI Taxonomy" id="429701"/>
    <lineage>
        <taxon>Eukaryota</taxon>
        <taxon>Viridiplantae</taxon>
        <taxon>Streptophyta</taxon>
        <taxon>Embryophyta</taxon>
        <taxon>Tracheophyta</taxon>
        <taxon>Spermatophyta</taxon>
        <taxon>Magnoliopsida</taxon>
        <taxon>eudicotyledons</taxon>
        <taxon>Gunneridae</taxon>
        <taxon>Pentapetalae</taxon>
        <taxon>asterids</taxon>
        <taxon>lamiids</taxon>
        <taxon>Lamiales</taxon>
        <taxon>Bignoniaceae</taxon>
        <taxon>Crescentiina</taxon>
        <taxon>Tabebuia alliance</taxon>
        <taxon>Handroanthus</taxon>
    </lineage>
</organism>
<dbReference type="AlphaFoldDB" id="A0A2G9HU65"/>